<accession>A0AAD7AKC7</accession>
<gene>
    <name evidence="1" type="ORF">DFH08DRAFT_732498</name>
</gene>
<organism evidence="1 2">
    <name type="scientific">Mycena albidolilacea</name>
    <dbReference type="NCBI Taxonomy" id="1033008"/>
    <lineage>
        <taxon>Eukaryota</taxon>
        <taxon>Fungi</taxon>
        <taxon>Dikarya</taxon>
        <taxon>Basidiomycota</taxon>
        <taxon>Agaricomycotina</taxon>
        <taxon>Agaricomycetes</taxon>
        <taxon>Agaricomycetidae</taxon>
        <taxon>Agaricales</taxon>
        <taxon>Marasmiineae</taxon>
        <taxon>Mycenaceae</taxon>
        <taxon>Mycena</taxon>
    </lineage>
</organism>
<dbReference type="InterPro" id="IPR032675">
    <property type="entry name" value="LRR_dom_sf"/>
</dbReference>
<reference evidence="1" key="1">
    <citation type="submission" date="2023-03" db="EMBL/GenBank/DDBJ databases">
        <title>Massive genome expansion in bonnet fungi (Mycena s.s.) driven by repeated elements and novel gene families across ecological guilds.</title>
        <authorList>
            <consortium name="Lawrence Berkeley National Laboratory"/>
            <person name="Harder C.B."/>
            <person name="Miyauchi S."/>
            <person name="Viragh M."/>
            <person name="Kuo A."/>
            <person name="Thoen E."/>
            <person name="Andreopoulos B."/>
            <person name="Lu D."/>
            <person name="Skrede I."/>
            <person name="Drula E."/>
            <person name="Henrissat B."/>
            <person name="Morin E."/>
            <person name="Kohler A."/>
            <person name="Barry K."/>
            <person name="LaButti K."/>
            <person name="Morin E."/>
            <person name="Salamov A."/>
            <person name="Lipzen A."/>
            <person name="Mereny Z."/>
            <person name="Hegedus B."/>
            <person name="Baldrian P."/>
            <person name="Stursova M."/>
            <person name="Weitz H."/>
            <person name="Taylor A."/>
            <person name="Grigoriev I.V."/>
            <person name="Nagy L.G."/>
            <person name="Martin F."/>
            <person name="Kauserud H."/>
        </authorList>
    </citation>
    <scope>NUCLEOTIDE SEQUENCE</scope>
    <source>
        <strain evidence="1">CBHHK002</strain>
    </source>
</reference>
<evidence type="ECO:0008006" key="3">
    <source>
        <dbReference type="Google" id="ProtNLM"/>
    </source>
</evidence>
<dbReference type="Gene3D" id="3.80.10.10">
    <property type="entry name" value="Ribonuclease Inhibitor"/>
    <property type="match status" value="1"/>
</dbReference>
<sequence>MTSLVLSRFRTTNDPPFEQEALEVRGIHDMTWRALHALEGQSPAVSAETRQRRDSESLHQTIELCRSILSPLRRIPPEILAHIFLLSLPSISDTRNEPWDIYLERSPWVLTHVSRRWRAVALASPALWCRIIIRSTDISDDSEICSLPMLAAQLARSGKSPLEIIFDYETFNDKSGGDVAQEALQTLARHSARWKILRITASQFMQLSSVRGWLPLLEHLSVWGRCEETDDDGSSPPPPEISHFATAPRLRYVEVDDGFPAFDLPWAQLTRYEARGLWSDHISALMHLKNAELCSFIIADEPDLEDTSGSHIVELPKLRQLQVSTEQYHQVIEKDGVWSKCLRVPGLKELAIPDGLLQDLPSLQQVSRFSLTKLHIVSGCPVAEAFRPVLECNPEISELLVSMGYRRLLGRDLIALLTPDGDPTPQRPGLLPKLETLVLRHPPRIHEDAIGNMIALRWSATPLRSVHAVEIGPVLTDRLNRLEKEGLNVFVRSTKSRMLQNNYGDYESPFQLD</sequence>
<name>A0AAD7AKC7_9AGAR</name>
<dbReference type="AlphaFoldDB" id="A0AAD7AKC7"/>
<evidence type="ECO:0000313" key="1">
    <source>
        <dbReference type="EMBL" id="KAJ7360978.1"/>
    </source>
</evidence>
<dbReference type="EMBL" id="JARIHO010000005">
    <property type="protein sequence ID" value="KAJ7360978.1"/>
    <property type="molecule type" value="Genomic_DNA"/>
</dbReference>
<keyword evidence="2" id="KW-1185">Reference proteome</keyword>
<proteinExistence type="predicted"/>
<protein>
    <recommendedName>
        <fullName evidence="3">F-box domain-containing protein</fullName>
    </recommendedName>
</protein>
<evidence type="ECO:0000313" key="2">
    <source>
        <dbReference type="Proteomes" id="UP001218218"/>
    </source>
</evidence>
<comment type="caution">
    <text evidence="1">The sequence shown here is derived from an EMBL/GenBank/DDBJ whole genome shotgun (WGS) entry which is preliminary data.</text>
</comment>
<dbReference type="Proteomes" id="UP001218218">
    <property type="component" value="Unassembled WGS sequence"/>
</dbReference>